<dbReference type="Gramene" id="Bo9g095550.1">
    <property type="protein sequence ID" value="Bo9g095550.1"/>
    <property type="gene ID" value="Bo9g095550"/>
</dbReference>
<sequence>MKNSEDLLEQHHYRRLMRLKGKIPTSAIMSKMTRDHTAKAEVDTRGMAVTITRTAETTTRPTGKETTITVVVVPIIAVAEVVMAVVEAAYPNHLT</sequence>
<organism evidence="2 3">
    <name type="scientific">Brassica oleracea var. oleracea</name>
    <dbReference type="NCBI Taxonomy" id="109376"/>
    <lineage>
        <taxon>Eukaryota</taxon>
        <taxon>Viridiplantae</taxon>
        <taxon>Streptophyta</taxon>
        <taxon>Embryophyta</taxon>
        <taxon>Tracheophyta</taxon>
        <taxon>Spermatophyta</taxon>
        <taxon>Magnoliopsida</taxon>
        <taxon>eudicotyledons</taxon>
        <taxon>Gunneridae</taxon>
        <taxon>Pentapetalae</taxon>
        <taxon>rosids</taxon>
        <taxon>malvids</taxon>
        <taxon>Brassicales</taxon>
        <taxon>Brassicaceae</taxon>
        <taxon>Brassiceae</taxon>
        <taxon>Brassica</taxon>
    </lineage>
</organism>
<keyword evidence="1" id="KW-0472">Membrane</keyword>
<protein>
    <submittedName>
        <fullName evidence="2">Uncharacterized protein</fullName>
    </submittedName>
</protein>
<dbReference type="AlphaFoldDB" id="A0A0D3E9K6"/>
<keyword evidence="1" id="KW-0812">Transmembrane</keyword>
<reference evidence="2" key="2">
    <citation type="submission" date="2015-03" db="UniProtKB">
        <authorList>
            <consortium name="EnsemblPlants"/>
        </authorList>
    </citation>
    <scope>IDENTIFICATION</scope>
</reference>
<feature type="transmembrane region" description="Helical" evidence="1">
    <location>
        <begin position="68"/>
        <end position="90"/>
    </location>
</feature>
<dbReference type="HOGENOM" id="CLU_2375756_0_0_1"/>
<keyword evidence="3" id="KW-1185">Reference proteome</keyword>
<evidence type="ECO:0000313" key="2">
    <source>
        <dbReference type="EnsemblPlants" id="Bo9g095550.1"/>
    </source>
</evidence>
<keyword evidence="1" id="KW-1133">Transmembrane helix</keyword>
<accession>A0A0D3E9K6</accession>
<dbReference type="Proteomes" id="UP000032141">
    <property type="component" value="Chromosome C9"/>
</dbReference>
<proteinExistence type="predicted"/>
<evidence type="ECO:0000256" key="1">
    <source>
        <dbReference type="SAM" id="Phobius"/>
    </source>
</evidence>
<evidence type="ECO:0000313" key="3">
    <source>
        <dbReference type="Proteomes" id="UP000032141"/>
    </source>
</evidence>
<dbReference type="EnsemblPlants" id="Bo9g095550.1">
    <property type="protein sequence ID" value="Bo9g095550.1"/>
    <property type="gene ID" value="Bo9g095550"/>
</dbReference>
<reference evidence="2 3" key="1">
    <citation type="journal article" date="2014" name="Genome Biol.">
        <title>Transcriptome and methylome profiling reveals relics of genome dominance in the mesopolyploid Brassica oleracea.</title>
        <authorList>
            <person name="Parkin I.A."/>
            <person name="Koh C."/>
            <person name="Tang H."/>
            <person name="Robinson S.J."/>
            <person name="Kagale S."/>
            <person name="Clarke W.E."/>
            <person name="Town C.D."/>
            <person name="Nixon J."/>
            <person name="Krishnakumar V."/>
            <person name="Bidwell S.L."/>
            <person name="Denoeud F."/>
            <person name="Belcram H."/>
            <person name="Links M.G."/>
            <person name="Just J."/>
            <person name="Clarke C."/>
            <person name="Bender T."/>
            <person name="Huebert T."/>
            <person name="Mason A.S."/>
            <person name="Pires J.C."/>
            <person name="Barker G."/>
            <person name="Moore J."/>
            <person name="Walley P.G."/>
            <person name="Manoli S."/>
            <person name="Batley J."/>
            <person name="Edwards D."/>
            <person name="Nelson M.N."/>
            <person name="Wang X."/>
            <person name="Paterson A.H."/>
            <person name="King G."/>
            <person name="Bancroft I."/>
            <person name="Chalhoub B."/>
            <person name="Sharpe A.G."/>
        </authorList>
    </citation>
    <scope>NUCLEOTIDE SEQUENCE</scope>
    <source>
        <strain evidence="2 3">cv. TO1000</strain>
    </source>
</reference>
<name>A0A0D3E9K6_BRAOL</name>